<keyword evidence="2" id="KW-0863">Zinc-finger</keyword>
<evidence type="ECO:0000256" key="3">
    <source>
        <dbReference type="ARBA" id="ARBA00022833"/>
    </source>
</evidence>
<dbReference type="Pfam" id="PF01258">
    <property type="entry name" value="zf-dskA_traR"/>
    <property type="match status" value="1"/>
</dbReference>
<gene>
    <name evidence="6" type="ORF">BJY14_000515</name>
</gene>
<keyword evidence="7" id="KW-1185">Reference proteome</keyword>
<dbReference type="EMBL" id="JACCBA010000001">
    <property type="protein sequence ID" value="NYD44532.1"/>
    <property type="molecule type" value="Genomic_DNA"/>
</dbReference>
<feature type="zinc finger region" description="dksA C4-type" evidence="4">
    <location>
        <begin position="93"/>
        <end position="117"/>
    </location>
</feature>
<dbReference type="Proteomes" id="UP000529783">
    <property type="component" value="Unassembled WGS sequence"/>
</dbReference>
<keyword evidence="3" id="KW-0862">Zinc</keyword>
<dbReference type="AlphaFoldDB" id="A0A7Y9EBE9"/>
<dbReference type="GO" id="GO:0008270">
    <property type="term" value="F:zinc ion binding"/>
    <property type="evidence" value="ECO:0007669"/>
    <property type="project" value="UniProtKB-KW"/>
</dbReference>
<name>A0A7Y9EBE9_9ACTN</name>
<organism evidence="6 7">
    <name type="scientific">Actinomadura luteofluorescens</name>
    <dbReference type="NCBI Taxonomy" id="46163"/>
    <lineage>
        <taxon>Bacteria</taxon>
        <taxon>Bacillati</taxon>
        <taxon>Actinomycetota</taxon>
        <taxon>Actinomycetes</taxon>
        <taxon>Streptosporangiales</taxon>
        <taxon>Thermomonosporaceae</taxon>
        <taxon>Actinomadura</taxon>
    </lineage>
</organism>
<dbReference type="PANTHER" id="PTHR33823:SF2">
    <property type="entry name" value="RNA POLYMERASE-BINDING TRANSCRIPTION FACTOR DKSA"/>
    <property type="match status" value="1"/>
</dbReference>
<evidence type="ECO:0000313" key="7">
    <source>
        <dbReference type="Proteomes" id="UP000529783"/>
    </source>
</evidence>
<dbReference type="RefSeq" id="WP_179842097.1">
    <property type="nucleotide sequence ID" value="NZ_JACCBA010000001.1"/>
</dbReference>
<evidence type="ECO:0000259" key="5">
    <source>
        <dbReference type="Pfam" id="PF01258"/>
    </source>
</evidence>
<dbReference type="PROSITE" id="PS51128">
    <property type="entry name" value="ZF_DKSA_2"/>
    <property type="match status" value="1"/>
</dbReference>
<accession>A0A7Y9EBE9</accession>
<comment type="caution">
    <text evidence="6">The sequence shown here is derived from an EMBL/GenBank/DDBJ whole genome shotgun (WGS) entry which is preliminary data.</text>
</comment>
<evidence type="ECO:0000256" key="1">
    <source>
        <dbReference type="ARBA" id="ARBA00022723"/>
    </source>
</evidence>
<evidence type="ECO:0000313" key="6">
    <source>
        <dbReference type="EMBL" id="NYD44532.1"/>
    </source>
</evidence>
<keyword evidence="1" id="KW-0479">Metal-binding</keyword>
<proteinExistence type="predicted"/>
<evidence type="ECO:0000256" key="2">
    <source>
        <dbReference type="ARBA" id="ARBA00022771"/>
    </source>
</evidence>
<reference evidence="6 7" key="1">
    <citation type="submission" date="2020-07" db="EMBL/GenBank/DDBJ databases">
        <title>Sequencing the genomes of 1000 actinobacteria strains.</title>
        <authorList>
            <person name="Klenk H.-P."/>
        </authorList>
    </citation>
    <scope>NUCLEOTIDE SEQUENCE [LARGE SCALE GENOMIC DNA]</scope>
    <source>
        <strain evidence="6 7">DSM 40398</strain>
    </source>
</reference>
<sequence length="118" mass="12473">MSDKADVEAARTREVLEGERERTLAAVRALDRDREGIVESARLSAVDDEHDPEGATLGFERAHVEALLAAARGRLDDLDRALERLAAGTYGICTSCGAPVGAARLAARPAAARCITCA</sequence>
<dbReference type="PANTHER" id="PTHR33823">
    <property type="entry name" value="RNA POLYMERASE-BINDING TRANSCRIPTION FACTOR DKSA-RELATED"/>
    <property type="match status" value="1"/>
</dbReference>
<dbReference type="Gene3D" id="1.20.120.910">
    <property type="entry name" value="DksA, coiled-coil domain"/>
    <property type="match status" value="1"/>
</dbReference>
<evidence type="ECO:0000256" key="4">
    <source>
        <dbReference type="PROSITE-ProRule" id="PRU00510"/>
    </source>
</evidence>
<dbReference type="InterPro" id="IPR000962">
    <property type="entry name" value="Znf_DskA_TraR"/>
</dbReference>
<protein>
    <submittedName>
        <fullName evidence="6">RNA polymerase-binding transcription factor DksA</fullName>
    </submittedName>
</protein>
<dbReference type="SUPFAM" id="SSF57716">
    <property type="entry name" value="Glucocorticoid receptor-like (DNA-binding domain)"/>
    <property type="match status" value="1"/>
</dbReference>
<feature type="domain" description="Zinc finger DksA/TraR C4-type" evidence="5">
    <location>
        <begin position="88"/>
        <end position="118"/>
    </location>
</feature>